<evidence type="ECO:0008006" key="5">
    <source>
        <dbReference type="Google" id="ProtNLM"/>
    </source>
</evidence>
<dbReference type="Proteomes" id="UP000276178">
    <property type="component" value="Unassembled WGS sequence"/>
</dbReference>
<dbReference type="OrthoDB" id="6191536at2"/>
<dbReference type="AlphaFoldDB" id="A0A3M8AR62"/>
<evidence type="ECO:0000313" key="3">
    <source>
        <dbReference type="Proteomes" id="UP000276178"/>
    </source>
</evidence>
<proteinExistence type="predicted"/>
<name>A0A3M8AR62_9BACL</name>
<dbReference type="EMBL" id="BJOD01000013">
    <property type="protein sequence ID" value="GED25473.1"/>
    <property type="molecule type" value="Genomic_DNA"/>
</dbReference>
<sequence>MKRGTGASVVRTSRIPIAGGELEYSVTGRADAPVLLLLADETKLPDEAQRTFCREAAVRYQHAVPQAKVRTIPDSLHLLMVTHPQETVKAIDEFLHS</sequence>
<reference evidence="2 3" key="1">
    <citation type="submission" date="2018-10" db="EMBL/GenBank/DDBJ databases">
        <title>Phylogenomics of Brevibacillus.</title>
        <authorList>
            <person name="Dunlap C."/>
        </authorList>
    </citation>
    <scope>NUCLEOTIDE SEQUENCE [LARGE SCALE GENOMIC DNA]</scope>
    <source>
        <strain evidence="2 3">NRRL NRS 1219</strain>
    </source>
</reference>
<dbReference type="SUPFAM" id="SSF53474">
    <property type="entry name" value="alpha/beta-Hydrolases"/>
    <property type="match status" value="1"/>
</dbReference>
<dbReference type="InterPro" id="IPR029058">
    <property type="entry name" value="AB_hydrolase_fold"/>
</dbReference>
<accession>A0A3M8AR62</accession>
<evidence type="ECO:0000313" key="4">
    <source>
        <dbReference type="Proteomes" id="UP000317180"/>
    </source>
</evidence>
<dbReference type="RefSeq" id="WP_005830317.1">
    <property type="nucleotide sequence ID" value="NZ_BJOD01000013.1"/>
</dbReference>
<evidence type="ECO:0000313" key="1">
    <source>
        <dbReference type="EMBL" id="GED25473.1"/>
    </source>
</evidence>
<comment type="caution">
    <text evidence="2">The sequence shown here is derived from an EMBL/GenBank/DDBJ whole genome shotgun (WGS) entry which is preliminary data.</text>
</comment>
<organism evidence="2 3">
    <name type="scientific">Brevibacillus agri</name>
    <dbReference type="NCBI Taxonomy" id="51101"/>
    <lineage>
        <taxon>Bacteria</taxon>
        <taxon>Bacillati</taxon>
        <taxon>Bacillota</taxon>
        <taxon>Bacilli</taxon>
        <taxon>Bacillales</taxon>
        <taxon>Paenibacillaceae</taxon>
        <taxon>Brevibacillus</taxon>
    </lineage>
</organism>
<evidence type="ECO:0000313" key="2">
    <source>
        <dbReference type="EMBL" id="RNB53579.1"/>
    </source>
</evidence>
<dbReference type="EMBL" id="RHHN01000047">
    <property type="protein sequence ID" value="RNB53579.1"/>
    <property type="molecule type" value="Genomic_DNA"/>
</dbReference>
<protein>
    <recommendedName>
        <fullName evidence="5">Alpha/beta hydrolase</fullName>
    </recommendedName>
</protein>
<keyword evidence="4" id="KW-1185">Reference proteome</keyword>
<reference evidence="1 4" key="2">
    <citation type="submission" date="2019-06" db="EMBL/GenBank/DDBJ databases">
        <title>Whole genome shotgun sequence of Brevibacillus agri NBRC 15538.</title>
        <authorList>
            <person name="Hosoyama A."/>
            <person name="Uohara A."/>
            <person name="Ohji S."/>
            <person name="Ichikawa N."/>
        </authorList>
    </citation>
    <scope>NUCLEOTIDE SEQUENCE [LARGE SCALE GENOMIC DNA]</scope>
    <source>
        <strain evidence="1 4">NBRC 15538</strain>
    </source>
</reference>
<gene>
    <name evidence="1" type="ORF">BAG01nite_15750</name>
    <name evidence="2" type="ORF">EB820_15895</name>
</gene>
<dbReference type="Proteomes" id="UP000317180">
    <property type="component" value="Unassembled WGS sequence"/>
</dbReference>
<dbReference type="GeneID" id="82809579"/>
<dbReference type="Gene3D" id="3.40.50.1820">
    <property type="entry name" value="alpha/beta hydrolase"/>
    <property type="match status" value="1"/>
</dbReference>